<proteinExistence type="predicted"/>
<dbReference type="OrthoDB" id="1730907at2759"/>
<reference evidence="1" key="1">
    <citation type="submission" date="2018-05" db="EMBL/GenBank/DDBJ databases">
        <title>Draft genome of Mucuna pruriens seed.</title>
        <authorList>
            <person name="Nnadi N.E."/>
            <person name="Vos R."/>
            <person name="Hasami M.H."/>
            <person name="Devisetty U.K."/>
            <person name="Aguiy J.C."/>
        </authorList>
    </citation>
    <scope>NUCLEOTIDE SEQUENCE [LARGE SCALE GENOMIC DNA]</scope>
    <source>
        <strain evidence="1">JCA_2017</strain>
    </source>
</reference>
<keyword evidence="2" id="KW-1185">Reference proteome</keyword>
<accession>A0A371FM93</accession>
<dbReference type="Proteomes" id="UP000257109">
    <property type="component" value="Unassembled WGS sequence"/>
</dbReference>
<dbReference type="AlphaFoldDB" id="A0A371FM93"/>
<comment type="caution">
    <text evidence="1">The sequence shown here is derived from an EMBL/GenBank/DDBJ whole genome shotgun (WGS) entry which is preliminary data.</text>
</comment>
<evidence type="ECO:0000313" key="1">
    <source>
        <dbReference type="EMBL" id="RDX79448.1"/>
    </source>
</evidence>
<evidence type="ECO:0000313" key="2">
    <source>
        <dbReference type="Proteomes" id="UP000257109"/>
    </source>
</evidence>
<sequence length="101" mass="11576">MVCRTDLPIRKILQKLDLVGRMTEWVVELSEFDCWANFINELTPNLDDEELSRPMSWSVLRPVVRTIVQPRGKPVRSEQRQIASDMPGYLFGDVESIGSGI</sequence>
<name>A0A371FM93_MUCPR</name>
<gene>
    <name evidence="1" type="ORF">CR513_40131</name>
</gene>
<protein>
    <submittedName>
        <fullName evidence="1">Uncharacterized protein</fullName>
    </submittedName>
</protein>
<dbReference type="EMBL" id="QJKJ01008536">
    <property type="protein sequence ID" value="RDX79448.1"/>
    <property type="molecule type" value="Genomic_DNA"/>
</dbReference>
<feature type="non-terminal residue" evidence="1">
    <location>
        <position position="1"/>
    </location>
</feature>
<organism evidence="1 2">
    <name type="scientific">Mucuna pruriens</name>
    <name type="common">Velvet bean</name>
    <name type="synonym">Dolichos pruriens</name>
    <dbReference type="NCBI Taxonomy" id="157652"/>
    <lineage>
        <taxon>Eukaryota</taxon>
        <taxon>Viridiplantae</taxon>
        <taxon>Streptophyta</taxon>
        <taxon>Embryophyta</taxon>
        <taxon>Tracheophyta</taxon>
        <taxon>Spermatophyta</taxon>
        <taxon>Magnoliopsida</taxon>
        <taxon>eudicotyledons</taxon>
        <taxon>Gunneridae</taxon>
        <taxon>Pentapetalae</taxon>
        <taxon>rosids</taxon>
        <taxon>fabids</taxon>
        <taxon>Fabales</taxon>
        <taxon>Fabaceae</taxon>
        <taxon>Papilionoideae</taxon>
        <taxon>50 kb inversion clade</taxon>
        <taxon>NPAAA clade</taxon>
        <taxon>indigoferoid/millettioid clade</taxon>
        <taxon>Phaseoleae</taxon>
        <taxon>Mucuna</taxon>
    </lineage>
</organism>